<evidence type="ECO:0000313" key="3">
    <source>
        <dbReference type="Proteomes" id="UP000243579"/>
    </source>
</evidence>
<evidence type="ECO:0000259" key="1">
    <source>
        <dbReference type="Pfam" id="PF13843"/>
    </source>
</evidence>
<protein>
    <recommendedName>
        <fullName evidence="1">PiggyBac transposable element-derived protein domain-containing protein</fullName>
    </recommendedName>
</protein>
<dbReference type="AlphaFoldDB" id="A0A1V9YR05"/>
<dbReference type="Proteomes" id="UP000243579">
    <property type="component" value="Unassembled WGS sequence"/>
</dbReference>
<reference evidence="2 3" key="1">
    <citation type="journal article" date="2014" name="Genome Biol. Evol.">
        <title>The secreted proteins of Achlya hypogyna and Thraustotheca clavata identify the ancestral oomycete secretome and reveal gene acquisitions by horizontal gene transfer.</title>
        <authorList>
            <person name="Misner I."/>
            <person name="Blouin N."/>
            <person name="Leonard G."/>
            <person name="Richards T.A."/>
            <person name="Lane C.E."/>
        </authorList>
    </citation>
    <scope>NUCLEOTIDE SEQUENCE [LARGE SCALE GENOMIC DNA]</scope>
    <source>
        <strain evidence="2 3">ATCC 48635</strain>
    </source>
</reference>
<keyword evidence="3" id="KW-1185">Reference proteome</keyword>
<evidence type="ECO:0000313" key="2">
    <source>
        <dbReference type="EMBL" id="OQR88090.1"/>
    </source>
</evidence>
<sequence>MSRHRFQAISSAMTFDRYLNASDPWAAVRPFVDCFNAARKAHFVPGNVLVVDECMCGWRGREGKYCVDGMPHKTKIPRKPESIGVEMKAVACGESGILLRIEIMEGKERQKMKAYADKHNDGTAVALRLTQDYNGTKRTVIGDSAFASVRTLVALWERGLYFMGHVKTAHCGYPKTILEQWNNGDLSVWTTIGKPARGSHLLLESNNGDQVFYALGWQDRKMLKLITNRGTTIPGSNAVRMRHRRVIDDDGFESTLRYALEIKRPHMVEAFYQYFCAIDVHDHLRQGSLAMEMEWLTHKWWHRIVATIFGMVVVDAYLGFHLDTGGKDQGQDNFISFIDQLAYQLINNHDLPALQ</sequence>
<dbReference type="InterPro" id="IPR029526">
    <property type="entry name" value="PGBD"/>
</dbReference>
<dbReference type="PANTHER" id="PTHR46599">
    <property type="entry name" value="PIGGYBAC TRANSPOSABLE ELEMENT-DERIVED PROTEIN 4"/>
    <property type="match status" value="1"/>
</dbReference>
<comment type="caution">
    <text evidence="2">The sequence shown here is derived from an EMBL/GenBank/DDBJ whole genome shotgun (WGS) entry which is preliminary data.</text>
</comment>
<accession>A0A1V9YR05</accession>
<dbReference type="Pfam" id="PF13843">
    <property type="entry name" value="DDE_Tnp_1_7"/>
    <property type="match status" value="1"/>
</dbReference>
<feature type="domain" description="PiggyBac transposable element-derived protein" evidence="1">
    <location>
        <begin position="1"/>
        <end position="317"/>
    </location>
</feature>
<gene>
    <name evidence="2" type="ORF">ACHHYP_07563</name>
</gene>
<proteinExistence type="predicted"/>
<dbReference type="OrthoDB" id="121467at2759"/>
<dbReference type="EMBL" id="JNBR01001410">
    <property type="protein sequence ID" value="OQR88090.1"/>
    <property type="molecule type" value="Genomic_DNA"/>
</dbReference>
<name>A0A1V9YR05_ACHHY</name>
<dbReference type="PANTHER" id="PTHR46599:SF3">
    <property type="entry name" value="PIGGYBAC TRANSPOSABLE ELEMENT-DERIVED PROTEIN 4"/>
    <property type="match status" value="1"/>
</dbReference>
<organism evidence="2 3">
    <name type="scientific">Achlya hypogyna</name>
    <name type="common">Oomycete</name>
    <name type="synonym">Protoachlya hypogyna</name>
    <dbReference type="NCBI Taxonomy" id="1202772"/>
    <lineage>
        <taxon>Eukaryota</taxon>
        <taxon>Sar</taxon>
        <taxon>Stramenopiles</taxon>
        <taxon>Oomycota</taxon>
        <taxon>Saprolegniomycetes</taxon>
        <taxon>Saprolegniales</taxon>
        <taxon>Achlyaceae</taxon>
        <taxon>Achlya</taxon>
    </lineage>
</organism>